<sequence length="179" mass="19748">MSSLQSSTKSPYSCTSRKSPSFDAFRFLPLTKRSVPCAIISKETQQIGDEAESQTSPGSKPETEEEKTGCVERTLDTGVCCTKSVGRAQRSGPVVLLWPEDNSGGISGVAGGGGARERKPSDRHEKKKKKKNPYRNRERGSAWTERTGGEWLKETFQHIAIWKRVVPIYSVESGTRPTK</sequence>
<comment type="caution">
    <text evidence="2">The sequence shown here is derived from an EMBL/GenBank/DDBJ whole genome shotgun (WGS) entry which is preliminary data.</text>
</comment>
<feature type="region of interest" description="Disordered" evidence="1">
    <location>
        <begin position="41"/>
        <end position="70"/>
    </location>
</feature>
<feature type="compositionally biased region" description="Gly residues" evidence="1">
    <location>
        <begin position="105"/>
        <end position="114"/>
    </location>
</feature>
<feature type="region of interest" description="Disordered" evidence="1">
    <location>
        <begin position="1"/>
        <end position="20"/>
    </location>
</feature>
<dbReference type="Proteomes" id="UP001066276">
    <property type="component" value="Chromosome 11"/>
</dbReference>
<reference evidence="2" key="1">
    <citation type="journal article" date="2022" name="bioRxiv">
        <title>Sequencing and chromosome-scale assembly of the giantPleurodeles waltlgenome.</title>
        <authorList>
            <person name="Brown T."/>
            <person name="Elewa A."/>
            <person name="Iarovenko S."/>
            <person name="Subramanian E."/>
            <person name="Araus A.J."/>
            <person name="Petzold A."/>
            <person name="Susuki M."/>
            <person name="Suzuki K.-i.T."/>
            <person name="Hayashi T."/>
            <person name="Toyoda A."/>
            <person name="Oliveira C."/>
            <person name="Osipova E."/>
            <person name="Leigh N.D."/>
            <person name="Simon A."/>
            <person name="Yun M.H."/>
        </authorList>
    </citation>
    <scope>NUCLEOTIDE SEQUENCE</scope>
    <source>
        <strain evidence="2">20211129_DDA</strain>
        <tissue evidence="2">Liver</tissue>
    </source>
</reference>
<gene>
    <name evidence="2" type="ORF">NDU88_006059</name>
</gene>
<proteinExistence type="predicted"/>
<evidence type="ECO:0000313" key="3">
    <source>
        <dbReference type="Proteomes" id="UP001066276"/>
    </source>
</evidence>
<accession>A0AAV7LPN9</accession>
<feature type="compositionally biased region" description="Polar residues" evidence="1">
    <location>
        <begin position="42"/>
        <end position="58"/>
    </location>
</feature>
<feature type="compositionally biased region" description="Basic residues" evidence="1">
    <location>
        <begin position="125"/>
        <end position="134"/>
    </location>
</feature>
<feature type="compositionally biased region" description="Polar residues" evidence="1">
    <location>
        <begin position="1"/>
        <end position="19"/>
    </location>
</feature>
<name>A0AAV7LPN9_PLEWA</name>
<evidence type="ECO:0000313" key="2">
    <source>
        <dbReference type="EMBL" id="KAJ1092949.1"/>
    </source>
</evidence>
<organism evidence="2 3">
    <name type="scientific">Pleurodeles waltl</name>
    <name type="common">Iberian ribbed newt</name>
    <dbReference type="NCBI Taxonomy" id="8319"/>
    <lineage>
        <taxon>Eukaryota</taxon>
        <taxon>Metazoa</taxon>
        <taxon>Chordata</taxon>
        <taxon>Craniata</taxon>
        <taxon>Vertebrata</taxon>
        <taxon>Euteleostomi</taxon>
        <taxon>Amphibia</taxon>
        <taxon>Batrachia</taxon>
        <taxon>Caudata</taxon>
        <taxon>Salamandroidea</taxon>
        <taxon>Salamandridae</taxon>
        <taxon>Pleurodelinae</taxon>
        <taxon>Pleurodeles</taxon>
    </lineage>
</organism>
<dbReference type="EMBL" id="JANPWB010000015">
    <property type="protein sequence ID" value="KAJ1092949.1"/>
    <property type="molecule type" value="Genomic_DNA"/>
</dbReference>
<evidence type="ECO:0000256" key="1">
    <source>
        <dbReference type="SAM" id="MobiDB-lite"/>
    </source>
</evidence>
<protein>
    <submittedName>
        <fullName evidence="2">Uncharacterized protein</fullName>
    </submittedName>
</protein>
<keyword evidence="3" id="KW-1185">Reference proteome</keyword>
<feature type="region of interest" description="Disordered" evidence="1">
    <location>
        <begin position="96"/>
        <end position="147"/>
    </location>
</feature>
<feature type="compositionally biased region" description="Basic and acidic residues" evidence="1">
    <location>
        <begin position="115"/>
        <end position="124"/>
    </location>
</feature>
<dbReference type="AlphaFoldDB" id="A0AAV7LPN9"/>